<dbReference type="InterPro" id="IPR023214">
    <property type="entry name" value="HAD_sf"/>
</dbReference>
<organism evidence="1 2">
    <name type="scientific">Entamoeba invadens IP1</name>
    <dbReference type="NCBI Taxonomy" id="370355"/>
    <lineage>
        <taxon>Eukaryota</taxon>
        <taxon>Amoebozoa</taxon>
        <taxon>Evosea</taxon>
        <taxon>Archamoebae</taxon>
        <taxon>Mastigamoebida</taxon>
        <taxon>Entamoebidae</taxon>
        <taxon>Entamoeba</taxon>
    </lineage>
</organism>
<evidence type="ECO:0000313" key="1">
    <source>
        <dbReference type="EMBL" id="ELP87272.1"/>
    </source>
</evidence>
<dbReference type="KEGG" id="eiv:EIN_095090"/>
<dbReference type="EMBL" id="KB206860">
    <property type="protein sequence ID" value="ELP87272.1"/>
    <property type="molecule type" value="Genomic_DNA"/>
</dbReference>
<dbReference type="OrthoDB" id="24559at2759"/>
<dbReference type="OMA" id="DKMKEYC"/>
<evidence type="ECO:0000313" key="2">
    <source>
        <dbReference type="Proteomes" id="UP000014680"/>
    </source>
</evidence>
<dbReference type="GeneID" id="14886258"/>
<dbReference type="VEuPathDB" id="AmoebaDB:EIN_095090"/>
<dbReference type="AlphaFoldDB" id="A0A0A1U060"/>
<dbReference type="Proteomes" id="UP000014680">
    <property type="component" value="Unassembled WGS sequence"/>
</dbReference>
<proteinExistence type="predicted"/>
<dbReference type="PANTHER" id="PTHR43434:SF1">
    <property type="entry name" value="PHOSPHOGLYCOLATE PHOSPHATASE"/>
    <property type="match status" value="1"/>
</dbReference>
<protein>
    <recommendedName>
        <fullName evidence="3">Phosphoglycolate phosphatase</fullName>
    </recommendedName>
</protein>
<dbReference type="SUPFAM" id="SSF56784">
    <property type="entry name" value="HAD-like"/>
    <property type="match status" value="1"/>
</dbReference>
<dbReference type="GO" id="GO:0008967">
    <property type="term" value="F:phosphoglycolate phosphatase activity"/>
    <property type="evidence" value="ECO:0007669"/>
    <property type="project" value="TreeGrafter"/>
</dbReference>
<dbReference type="Gene3D" id="3.40.50.1000">
    <property type="entry name" value="HAD superfamily/HAD-like"/>
    <property type="match status" value="1"/>
</dbReference>
<gene>
    <name evidence="1" type="ORF">EIN_095090</name>
</gene>
<dbReference type="InterPro" id="IPR036412">
    <property type="entry name" value="HAD-like_sf"/>
</dbReference>
<dbReference type="InterPro" id="IPR050155">
    <property type="entry name" value="HAD-like_hydrolase_sf"/>
</dbReference>
<dbReference type="PANTHER" id="PTHR43434">
    <property type="entry name" value="PHOSPHOGLYCOLATE PHOSPHATASE"/>
    <property type="match status" value="1"/>
</dbReference>
<dbReference type="GO" id="GO:0006281">
    <property type="term" value="P:DNA repair"/>
    <property type="evidence" value="ECO:0007669"/>
    <property type="project" value="TreeGrafter"/>
</dbReference>
<dbReference type="RefSeq" id="XP_004254043.1">
    <property type="nucleotide sequence ID" value="XM_004253995.1"/>
</dbReference>
<name>A0A0A1U060_ENTIV</name>
<accession>A0A0A1U060</accession>
<reference evidence="1 2" key="1">
    <citation type="submission" date="2012-10" db="EMBL/GenBank/DDBJ databases">
        <authorList>
            <person name="Zafar N."/>
            <person name="Inman J."/>
            <person name="Hall N."/>
            <person name="Lorenzi H."/>
            <person name="Caler E."/>
        </authorList>
    </citation>
    <scope>NUCLEOTIDE SEQUENCE [LARGE SCALE GENOMIC DNA]</scope>
    <source>
        <strain evidence="1 2">IP1</strain>
    </source>
</reference>
<sequence>MNSRFKCLVIDHDDTSVDSTPKINYPCYLSFMREYAPSIPPASLTSFQNYLFDIGITKYYKDVARLPDHLIKYEAEYWQAYADSHDPPDFFPGFLDVLKHFKQLGGLVVVVSYCDKNNIARAYTKAGSFLPDKIFGCDSHNPKLSKPHKELLVSIMREFNLRENEIVVIDDMSDGFRMADHFKGITKVGVTYGDGHEDIKDKMKGMCHFVATSVKELNDFIFM</sequence>
<evidence type="ECO:0008006" key="3">
    <source>
        <dbReference type="Google" id="ProtNLM"/>
    </source>
</evidence>
<dbReference type="Pfam" id="PF00702">
    <property type="entry name" value="Hydrolase"/>
    <property type="match status" value="1"/>
</dbReference>
<keyword evidence="2" id="KW-1185">Reference proteome</keyword>